<evidence type="ECO:0000313" key="2">
    <source>
        <dbReference type="EMBL" id="PMD34287.1"/>
    </source>
</evidence>
<keyword evidence="3" id="KW-1185">Reference proteome</keyword>
<organism evidence="2 3">
    <name type="scientific">Hyaloscypha variabilis (strain UAMH 11265 / GT02V1 / F)</name>
    <name type="common">Meliniomyces variabilis</name>
    <dbReference type="NCBI Taxonomy" id="1149755"/>
    <lineage>
        <taxon>Eukaryota</taxon>
        <taxon>Fungi</taxon>
        <taxon>Dikarya</taxon>
        <taxon>Ascomycota</taxon>
        <taxon>Pezizomycotina</taxon>
        <taxon>Leotiomycetes</taxon>
        <taxon>Helotiales</taxon>
        <taxon>Hyaloscyphaceae</taxon>
        <taxon>Hyaloscypha</taxon>
        <taxon>Hyaloscypha variabilis</taxon>
    </lineage>
</organism>
<proteinExistence type="predicted"/>
<name>A0A2J6R6Z6_HYAVF</name>
<gene>
    <name evidence="2" type="ORF">L207DRAFT_517468</name>
</gene>
<evidence type="ECO:0000313" key="3">
    <source>
        <dbReference type="Proteomes" id="UP000235786"/>
    </source>
</evidence>
<feature type="compositionally biased region" description="Polar residues" evidence="1">
    <location>
        <begin position="140"/>
        <end position="155"/>
    </location>
</feature>
<dbReference type="AlphaFoldDB" id="A0A2J6R6Z6"/>
<dbReference type="EMBL" id="KZ613954">
    <property type="protein sequence ID" value="PMD34287.1"/>
    <property type="molecule type" value="Genomic_DNA"/>
</dbReference>
<dbReference type="OrthoDB" id="10575003at2759"/>
<evidence type="ECO:0000256" key="1">
    <source>
        <dbReference type="SAM" id="MobiDB-lite"/>
    </source>
</evidence>
<sequence>MTSDFGSPNPSGLREQTVPDHLFNVNTSSEGVISQHSVLMNSMDVDMSRLFCQSQPTFATNTISPYGYNTFEGHQLPSLFGHETAMMTNRSHESTFNCTTQFLDPFATETLEFSQSSTDVRYLPPLIVPDEDSSLFHQPLSLSSQPNHSSPTSQDHIYASAGPAGP</sequence>
<accession>A0A2J6R6Z6</accession>
<dbReference type="Proteomes" id="UP000235786">
    <property type="component" value="Unassembled WGS sequence"/>
</dbReference>
<reference evidence="2 3" key="1">
    <citation type="submission" date="2016-04" db="EMBL/GenBank/DDBJ databases">
        <title>A degradative enzymes factory behind the ericoid mycorrhizal symbiosis.</title>
        <authorList>
            <consortium name="DOE Joint Genome Institute"/>
            <person name="Martino E."/>
            <person name="Morin E."/>
            <person name="Grelet G."/>
            <person name="Kuo A."/>
            <person name="Kohler A."/>
            <person name="Daghino S."/>
            <person name="Barry K."/>
            <person name="Choi C."/>
            <person name="Cichocki N."/>
            <person name="Clum A."/>
            <person name="Copeland A."/>
            <person name="Hainaut M."/>
            <person name="Haridas S."/>
            <person name="Labutti K."/>
            <person name="Lindquist E."/>
            <person name="Lipzen A."/>
            <person name="Khouja H.-R."/>
            <person name="Murat C."/>
            <person name="Ohm R."/>
            <person name="Olson A."/>
            <person name="Spatafora J."/>
            <person name="Veneault-Fourrey C."/>
            <person name="Henrissat B."/>
            <person name="Grigoriev I."/>
            <person name="Martin F."/>
            <person name="Perotto S."/>
        </authorList>
    </citation>
    <scope>NUCLEOTIDE SEQUENCE [LARGE SCALE GENOMIC DNA]</scope>
    <source>
        <strain evidence="2 3">F</strain>
    </source>
</reference>
<protein>
    <submittedName>
        <fullName evidence="2">Uncharacterized protein</fullName>
    </submittedName>
</protein>
<feature type="region of interest" description="Disordered" evidence="1">
    <location>
        <begin position="137"/>
        <end position="166"/>
    </location>
</feature>